<feature type="domain" description="Cytochrome c" evidence="7">
    <location>
        <begin position="358"/>
        <end position="506"/>
    </location>
</feature>
<dbReference type="GO" id="GO:0046872">
    <property type="term" value="F:metal ion binding"/>
    <property type="evidence" value="ECO:0007669"/>
    <property type="project" value="UniProtKB-KW"/>
</dbReference>
<evidence type="ECO:0000256" key="5">
    <source>
        <dbReference type="SAM" id="MobiDB-lite"/>
    </source>
</evidence>
<keyword evidence="2 4" id="KW-0479">Metal-binding</keyword>
<proteinExistence type="predicted"/>
<dbReference type="SUPFAM" id="SSF46626">
    <property type="entry name" value="Cytochrome c"/>
    <property type="match status" value="1"/>
</dbReference>
<dbReference type="PANTHER" id="PTHR30600:SF4">
    <property type="entry name" value="CYTOCHROME C DOMAIN-CONTAINING PROTEIN"/>
    <property type="match status" value="1"/>
</dbReference>
<dbReference type="KEGG" id="pfer:IRI77_12475"/>
<dbReference type="Pfam" id="PF06537">
    <property type="entry name" value="DHOR"/>
    <property type="match status" value="1"/>
</dbReference>
<keyword evidence="3 4" id="KW-0408">Iron</keyword>
<evidence type="ECO:0000259" key="7">
    <source>
        <dbReference type="PROSITE" id="PS51007"/>
    </source>
</evidence>
<dbReference type="InterPro" id="IPR036909">
    <property type="entry name" value="Cyt_c-like_dom_sf"/>
</dbReference>
<protein>
    <submittedName>
        <fullName evidence="8">Thiol oxidoreductase</fullName>
    </submittedName>
</protein>
<keyword evidence="1 4" id="KW-0349">Heme</keyword>
<dbReference type="AlphaFoldDB" id="A0A7S7NVT9"/>
<dbReference type="InterPro" id="IPR010538">
    <property type="entry name" value="DHOR"/>
</dbReference>
<feature type="compositionally biased region" description="Basic and acidic residues" evidence="5">
    <location>
        <begin position="304"/>
        <end position="324"/>
    </location>
</feature>
<dbReference type="GO" id="GO:0004130">
    <property type="term" value="F:cytochrome-c peroxidase activity"/>
    <property type="evidence" value="ECO:0007669"/>
    <property type="project" value="TreeGrafter"/>
</dbReference>
<gene>
    <name evidence="8" type="ORF">IRI77_12475</name>
</gene>
<name>A0A7S7NVT9_PALFE</name>
<dbReference type="InterPro" id="IPR009056">
    <property type="entry name" value="Cyt_c-like_dom"/>
</dbReference>
<keyword evidence="6" id="KW-0732">Signal</keyword>
<evidence type="ECO:0000256" key="2">
    <source>
        <dbReference type="ARBA" id="ARBA00022723"/>
    </source>
</evidence>
<organism evidence="8 9">
    <name type="scientific">Paludibaculum fermentans</name>
    <dbReference type="NCBI Taxonomy" id="1473598"/>
    <lineage>
        <taxon>Bacteria</taxon>
        <taxon>Pseudomonadati</taxon>
        <taxon>Acidobacteriota</taxon>
        <taxon>Terriglobia</taxon>
        <taxon>Bryobacterales</taxon>
        <taxon>Bryobacteraceae</taxon>
        <taxon>Paludibaculum</taxon>
    </lineage>
</organism>
<sequence>MSVKLRSSRLAAMLALSFTVLCLAQKDSGVRGGPPGAGGPIPGLQANEQALFVEGKARMVQLEAVCDNCNDVILGSNTGEDPNLATLTNSSGLGARFNGDQCSVCHQQPAIGGSGGFLVPNPQDAPNRYRKPENPMFDLIPHRKGAQNYVPSFITRYGPIREVRFQRRPDGTPDGGVHQLFTVVGRSDVGAPGCTAPVLAQPDFETQYRNGNLSFRIPLQLFGLGLIEAIQDATILSNSASTKALRGPLGIGGMPNRSGNDGTIARFGWKAQNKSLTIFASEAYNVEMGVTNDLFPTSTDETPECSHGKNEPNDITRVDPDDSRNQGMNNPMHMLPDWLEFAIFMRQLAPPDPAPLSASAQRGQRLFGTGLNSPGIGCFLCHTPTMMTGPRHETEALQNRPANLYSDLLIHHMGPGLADNVTQGLAQGDMFRTTPLWGIGKRLFFLHDGRTSDLLAAITAHAGAQSEDHGHDGGSYPPSEATAVIQRFSALAPGDKQAILDFLRSL</sequence>
<evidence type="ECO:0000256" key="6">
    <source>
        <dbReference type="SAM" id="SignalP"/>
    </source>
</evidence>
<dbReference type="PIRSF" id="PIRSF028099">
    <property type="entry name" value="DUF1111"/>
    <property type="match status" value="1"/>
</dbReference>
<evidence type="ECO:0000256" key="4">
    <source>
        <dbReference type="PROSITE-ProRule" id="PRU00433"/>
    </source>
</evidence>
<evidence type="ECO:0000313" key="9">
    <source>
        <dbReference type="Proteomes" id="UP000593892"/>
    </source>
</evidence>
<feature type="chain" id="PRO_5032683809" evidence="6">
    <location>
        <begin position="25"/>
        <end position="506"/>
    </location>
</feature>
<feature type="signal peptide" evidence="6">
    <location>
        <begin position="1"/>
        <end position="24"/>
    </location>
</feature>
<dbReference type="GO" id="GO:0009055">
    <property type="term" value="F:electron transfer activity"/>
    <property type="evidence" value="ECO:0007669"/>
    <property type="project" value="InterPro"/>
</dbReference>
<dbReference type="EMBL" id="CP063849">
    <property type="protein sequence ID" value="QOY90721.1"/>
    <property type="molecule type" value="Genomic_DNA"/>
</dbReference>
<evidence type="ECO:0000313" key="8">
    <source>
        <dbReference type="EMBL" id="QOY90721.1"/>
    </source>
</evidence>
<accession>A0A7S7NVT9</accession>
<dbReference type="PANTHER" id="PTHR30600">
    <property type="entry name" value="CYTOCHROME C PEROXIDASE-RELATED"/>
    <property type="match status" value="1"/>
</dbReference>
<reference evidence="8 9" key="1">
    <citation type="submission" date="2020-10" db="EMBL/GenBank/DDBJ databases">
        <title>Complete genome sequence of Paludibaculum fermentans P105T, a facultatively anaerobic acidobacterium capable of dissimilatory Fe(III) reduction.</title>
        <authorList>
            <person name="Dedysh S.N."/>
            <person name="Beletsky A.V."/>
            <person name="Kulichevskaya I.S."/>
            <person name="Mardanov A.V."/>
            <person name="Ravin N.V."/>
        </authorList>
    </citation>
    <scope>NUCLEOTIDE SEQUENCE [LARGE SCALE GENOMIC DNA]</scope>
    <source>
        <strain evidence="8 9">P105</strain>
    </source>
</reference>
<dbReference type="GO" id="GO:0020037">
    <property type="term" value="F:heme binding"/>
    <property type="evidence" value="ECO:0007669"/>
    <property type="project" value="InterPro"/>
</dbReference>
<dbReference type="InterPro" id="IPR051395">
    <property type="entry name" value="Cytochrome_c_Peroxidase/MauG"/>
</dbReference>
<dbReference type="RefSeq" id="WP_194452379.1">
    <property type="nucleotide sequence ID" value="NZ_CP063849.1"/>
</dbReference>
<feature type="region of interest" description="Disordered" evidence="5">
    <location>
        <begin position="296"/>
        <end position="324"/>
    </location>
</feature>
<dbReference type="PROSITE" id="PS51007">
    <property type="entry name" value="CYTC"/>
    <property type="match status" value="1"/>
</dbReference>
<keyword evidence="9" id="KW-1185">Reference proteome</keyword>
<dbReference type="Proteomes" id="UP000593892">
    <property type="component" value="Chromosome"/>
</dbReference>
<evidence type="ECO:0000256" key="3">
    <source>
        <dbReference type="ARBA" id="ARBA00023004"/>
    </source>
</evidence>
<dbReference type="Gene3D" id="1.10.760.10">
    <property type="entry name" value="Cytochrome c-like domain"/>
    <property type="match status" value="1"/>
</dbReference>
<evidence type="ECO:0000256" key="1">
    <source>
        <dbReference type="ARBA" id="ARBA00022617"/>
    </source>
</evidence>